<dbReference type="GO" id="GO:0004568">
    <property type="term" value="F:chitinase activity"/>
    <property type="evidence" value="ECO:0007669"/>
    <property type="project" value="UniProtKB-ARBA"/>
</dbReference>
<evidence type="ECO:0000256" key="1">
    <source>
        <dbReference type="ARBA" id="ARBA00022729"/>
    </source>
</evidence>
<dbReference type="SUPFAM" id="SSF51445">
    <property type="entry name" value="(Trans)glycosidases"/>
    <property type="match status" value="1"/>
</dbReference>
<keyword evidence="4" id="KW-0326">Glycosidase</keyword>
<evidence type="ECO:0000313" key="9">
    <source>
        <dbReference type="Proteomes" id="UP001591681"/>
    </source>
</evidence>
<comment type="caution">
    <text evidence="8">The sequence shown here is derived from an EMBL/GenBank/DDBJ whole genome shotgun (WGS) entry which is preliminary data.</text>
</comment>
<evidence type="ECO:0000256" key="6">
    <source>
        <dbReference type="SAM" id="SignalP"/>
    </source>
</evidence>
<keyword evidence="1 6" id="KW-0732">Signal</keyword>
<dbReference type="InterPro" id="IPR029070">
    <property type="entry name" value="Chitinase_insertion_sf"/>
</dbReference>
<dbReference type="Pfam" id="PF00704">
    <property type="entry name" value="Glyco_hydro_18"/>
    <property type="match status" value="1"/>
</dbReference>
<protein>
    <recommendedName>
        <fullName evidence="7">GH18 domain-containing protein</fullName>
    </recommendedName>
</protein>
<dbReference type="PROSITE" id="PS01095">
    <property type="entry name" value="GH18_1"/>
    <property type="match status" value="1"/>
</dbReference>
<dbReference type="InterPro" id="IPR050314">
    <property type="entry name" value="Glycosyl_Hydrlase_18"/>
</dbReference>
<dbReference type="SMART" id="SM00636">
    <property type="entry name" value="Glyco_18"/>
    <property type="match status" value="1"/>
</dbReference>
<dbReference type="InterPro" id="IPR001579">
    <property type="entry name" value="Glyco_hydro_18_chit_AS"/>
</dbReference>
<evidence type="ECO:0000256" key="4">
    <source>
        <dbReference type="ARBA" id="ARBA00023295"/>
    </source>
</evidence>
<dbReference type="PANTHER" id="PTHR11177">
    <property type="entry name" value="CHITINASE"/>
    <property type="match status" value="1"/>
</dbReference>
<dbReference type="GO" id="GO:0006032">
    <property type="term" value="P:chitin catabolic process"/>
    <property type="evidence" value="ECO:0007669"/>
    <property type="project" value="UniProtKB-ARBA"/>
</dbReference>
<evidence type="ECO:0000313" key="8">
    <source>
        <dbReference type="EMBL" id="KAL2091137.1"/>
    </source>
</evidence>
<keyword evidence="3" id="KW-1015">Disulfide bond</keyword>
<dbReference type="FunFam" id="3.10.50.10:FF:000001">
    <property type="entry name" value="Chitinase 3-like 1"/>
    <property type="match status" value="1"/>
</dbReference>
<dbReference type="InterPro" id="IPR001223">
    <property type="entry name" value="Glyco_hydro18_cat"/>
</dbReference>
<dbReference type="SUPFAM" id="SSF54556">
    <property type="entry name" value="Chitinase insertion domain"/>
    <property type="match status" value="1"/>
</dbReference>
<keyword evidence="2" id="KW-0378">Hydrolase</keyword>
<sequence>MGKLLICVGLALLLHAQLGSSYILSCYFTNWGQYRPGVGRFVPSNIDPCLCDHLIYAFATMNNNQITTTEWNDEQLYAQFQALKNQNGNLKTLLAIGGWNMGVAKFSAMVSTAANRQTFITSAVSFLRRYGFDGLDLDWEFPGSRGSPAIDKQRFATLTQELLDAFTTEAQNSGRPRLLLTAAVSASKGTIDSAYSIPDLANTLDYFHVMTYDYHGSWQSVTGENSPLYQGNGNPAYNIAFTMSYWISQGAPADKLLLGFETAGRSFRLSSAANTGIGAPASGPAPAGPFTRQAGVLAYYEICTLLNQGATAAWDAPQSVPYAYNSQLTWVGYDNIQSVQTKVQWLKQNQLGGAMVWTLDMDDFSGTFCRQGRYPLINTIKGNLGSQTPGSCY</sequence>
<dbReference type="PROSITE" id="PS51910">
    <property type="entry name" value="GH18_2"/>
    <property type="match status" value="1"/>
</dbReference>
<evidence type="ECO:0000256" key="5">
    <source>
        <dbReference type="RuleBase" id="RU004453"/>
    </source>
</evidence>
<dbReference type="Proteomes" id="UP001591681">
    <property type="component" value="Unassembled WGS sequence"/>
</dbReference>
<dbReference type="AlphaFoldDB" id="A0ABD1JW78"/>
<dbReference type="InterPro" id="IPR011583">
    <property type="entry name" value="Chitinase_II/V-like_cat"/>
</dbReference>
<dbReference type="CDD" id="cd02872">
    <property type="entry name" value="GH18_chitolectin_chitotriosidase"/>
    <property type="match status" value="1"/>
</dbReference>
<name>A0ABD1JW78_9TELE</name>
<feature type="chain" id="PRO_5044776450" description="GH18 domain-containing protein" evidence="6">
    <location>
        <begin position="22"/>
        <end position="393"/>
    </location>
</feature>
<feature type="domain" description="GH18" evidence="7">
    <location>
        <begin position="22"/>
        <end position="387"/>
    </location>
</feature>
<gene>
    <name evidence="8" type="ORF">ACEWY4_013400</name>
</gene>
<dbReference type="InterPro" id="IPR017853">
    <property type="entry name" value="GH"/>
</dbReference>
<comment type="similarity">
    <text evidence="5">Belongs to the glycosyl hydrolase 18 family.</text>
</comment>
<accession>A0ABD1JW78</accession>
<dbReference type="PANTHER" id="PTHR11177:SF317">
    <property type="entry name" value="CHITINASE 12-RELATED"/>
    <property type="match status" value="1"/>
</dbReference>
<dbReference type="EMBL" id="JBHFQA010000011">
    <property type="protein sequence ID" value="KAL2091137.1"/>
    <property type="molecule type" value="Genomic_DNA"/>
</dbReference>
<organism evidence="8 9">
    <name type="scientific">Coilia grayii</name>
    <name type="common">Gray's grenadier anchovy</name>
    <dbReference type="NCBI Taxonomy" id="363190"/>
    <lineage>
        <taxon>Eukaryota</taxon>
        <taxon>Metazoa</taxon>
        <taxon>Chordata</taxon>
        <taxon>Craniata</taxon>
        <taxon>Vertebrata</taxon>
        <taxon>Euteleostomi</taxon>
        <taxon>Actinopterygii</taxon>
        <taxon>Neopterygii</taxon>
        <taxon>Teleostei</taxon>
        <taxon>Clupei</taxon>
        <taxon>Clupeiformes</taxon>
        <taxon>Clupeoidei</taxon>
        <taxon>Engraulidae</taxon>
        <taxon>Coilinae</taxon>
        <taxon>Coilia</taxon>
    </lineage>
</organism>
<dbReference type="FunFam" id="3.20.20.80:FF:000007">
    <property type="entry name" value="Acidic mammalian chitinase"/>
    <property type="match status" value="1"/>
</dbReference>
<dbReference type="Gene3D" id="3.10.50.10">
    <property type="match status" value="1"/>
</dbReference>
<evidence type="ECO:0000259" key="7">
    <source>
        <dbReference type="PROSITE" id="PS51910"/>
    </source>
</evidence>
<evidence type="ECO:0000256" key="2">
    <source>
        <dbReference type="ARBA" id="ARBA00022801"/>
    </source>
</evidence>
<evidence type="ECO:0000256" key="3">
    <source>
        <dbReference type="ARBA" id="ARBA00023157"/>
    </source>
</evidence>
<proteinExistence type="inferred from homology"/>
<reference evidence="8 9" key="1">
    <citation type="submission" date="2024-09" db="EMBL/GenBank/DDBJ databases">
        <title>A chromosome-level genome assembly of Gray's grenadier anchovy, Coilia grayii.</title>
        <authorList>
            <person name="Fu Z."/>
        </authorList>
    </citation>
    <scope>NUCLEOTIDE SEQUENCE [LARGE SCALE GENOMIC DNA]</scope>
    <source>
        <strain evidence="8">G4</strain>
        <tissue evidence="8">Muscle</tissue>
    </source>
</reference>
<dbReference type="Gene3D" id="3.20.20.80">
    <property type="entry name" value="Glycosidases"/>
    <property type="match status" value="1"/>
</dbReference>
<keyword evidence="9" id="KW-1185">Reference proteome</keyword>
<feature type="signal peptide" evidence="6">
    <location>
        <begin position="1"/>
        <end position="21"/>
    </location>
</feature>